<comment type="caution">
    <text evidence="1">The sequence shown here is derived from an EMBL/GenBank/DDBJ whole genome shotgun (WGS) entry which is preliminary data.</text>
</comment>
<accession>A0AAD6QT58</accession>
<organism evidence="1 2">
    <name type="scientific">Populus alba x Populus x berolinensis</name>
    <dbReference type="NCBI Taxonomy" id="444605"/>
    <lineage>
        <taxon>Eukaryota</taxon>
        <taxon>Viridiplantae</taxon>
        <taxon>Streptophyta</taxon>
        <taxon>Embryophyta</taxon>
        <taxon>Tracheophyta</taxon>
        <taxon>Spermatophyta</taxon>
        <taxon>Magnoliopsida</taxon>
        <taxon>eudicotyledons</taxon>
        <taxon>Gunneridae</taxon>
        <taxon>Pentapetalae</taxon>
        <taxon>rosids</taxon>
        <taxon>fabids</taxon>
        <taxon>Malpighiales</taxon>
        <taxon>Salicaceae</taxon>
        <taxon>Saliceae</taxon>
        <taxon>Populus</taxon>
    </lineage>
</organism>
<protein>
    <submittedName>
        <fullName evidence="1">Uncharacterized protein</fullName>
    </submittedName>
</protein>
<dbReference type="AlphaFoldDB" id="A0AAD6QT58"/>
<sequence>MAQRLKGIGPNKGPCVLFCFRSARGVGGKEKQENTFGLLFSTITSISLSKAFSLGATKVN</sequence>
<proteinExistence type="predicted"/>
<gene>
    <name evidence="1" type="ORF">NC653_012559</name>
</gene>
<evidence type="ECO:0000313" key="1">
    <source>
        <dbReference type="EMBL" id="KAJ6995735.1"/>
    </source>
</evidence>
<evidence type="ECO:0000313" key="2">
    <source>
        <dbReference type="Proteomes" id="UP001164929"/>
    </source>
</evidence>
<dbReference type="Proteomes" id="UP001164929">
    <property type="component" value="Chromosome 5"/>
</dbReference>
<dbReference type="EMBL" id="JAQIZT010000005">
    <property type="protein sequence ID" value="KAJ6995735.1"/>
    <property type="molecule type" value="Genomic_DNA"/>
</dbReference>
<name>A0AAD6QT58_9ROSI</name>
<keyword evidence="2" id="KW-1185">Reference proteome</keyword>
<reference evidence="1" key="1">
    <citation type="journal article" date="2023" name="Mol. Ecol. Resour.">
        <title>Chromosome-level genome assembly of a triploid poplar Populus alba 'Berolinensis'.</title>
        <authorList>
            <person name="Chen S."/>
            <person name="Yu Y."/>
            <person name="Wang X."/>
            <person name="Wang S."/>
            <person name="Zhang T."/>
            <person name="Zhou Y."/>
            <person name="He R."/>
            <person name="Meng N."/>
            <person name="Wang Y."/>
            <person name="Liu W."/>
            <person name="Liu Z."/>
            <person name="Liu J."/>
            <person name="Guo Q."/>
            <person name="Huang H."/>
            <person name="Sederoff R.R."/>
            <person name="Wang G."/>
            <person name="Qu G."/>
            <person name="Chen S."/>
        </authorList>
    </citation>
    <scope>NUCLEOTIDE SEQUENCE</scope>
    <source>
        <strain evidence="1">SC-2020</strain>
    </source>
</reference>